<name>A0A382L781_9ZZZZ</name>
<dbReference type="EMBL" id="UINC01084440">
    <property type="protein sequence ID" value="SVC31092.1"/>
    <property type="molecule type" value="Genomic_DNA"/>
</dbReference>
<dbReference type="PANTHER" id="PTHR30625:SF15">
    <property type="entry name" value="BIOPOLYMER TRANSPORT PROTEIN EXBB"/>
    <property type="match status" value="1"/>
</dbReference>
<evidence type="ECO:0000313" key="11">
    <source>
        <dbReference type="EMBL" id="SVC31092.1"/>
    </source>
</evidence>
<organism evidence="11">
    <name type="scientific">marine metagenome</name>
    <dbReference type="NCBI Taxonomy" id="408172"/>
    <lineage>
        <taxon>unclassified sequences</taxon>
        <taxon>metagenomes</taxon>
        <taxon>ecological metagenomes</taxon>
    </lineage>
</organism>
<feature type="domain" description="MotA/TolQ/ExbB proton channel" evidence="10">
    <location>
        <begin position="96"/>
        <end position="222"/>
    </location>
</feature>
<sequence>MRPGTFITIILVLCFVASYVIYEYMLPQFVKDGGPVVIILMVLTMMDVTFIIERSLTMRKAKGKRPQVQFLKEAMDAIRKNDTGKAINLCSAQTGTMANVLRAGLERYQTISGENLTSDRQVSEIRRAFDEANTLEMPLLERNLIALQTIATIATLVGLLGTTIGMIRAFAAMAQEGAPDALQLALGISEALINTAGGLAAAIMGIIAYNYFINKVDSVTYAVDEVTQEVVSVLTGRS</sequence>
<evidence type="ECO:0000256" key="7">
    <source>
        <dbReference type="ARBA" id="ARBA00022989"/>
    </source>
</evidence>
<feature type="transmembrane region" description="Helical" evidence="9">
    <location>
        <begin position="191"/>
        <end position="212"/>
    </location>
</feature>
<dbReference type="InterPro" id="IPR050790">
    <property type="entry name" value="ExbB/TolQ_transport"/>
</dbReference>
<evidence type="ECO:0000256" key="2">
    <source>
        <dbReference type="ARBA" id="ARBA00010442"/>
    </source>
</evidence>
<dbReference type="AlphaFoldDB" id="A0A382L781"/>
<comment type="similarity">
    <text evidence="2">Belongs to the ExbB/TolQ family.</text>
</comment>
<feature type="transmembrane region" description="Helical" evidence="9">
    <location>
        <begin position="5"/>
        <end position="22"/>
    </location>
</feature>
<evidence type="ECO:0000256" key="6">
    <source>
        <dbReference type="ARBA" id="ARBA00022927"/>
    </source>
</evidence>
<gene>
    <name evidence="11" type="ORF">METZ01_LOCUS283946</name>
</gene>
<protein>
    <recommendedName>
        <fullName evidence="10">MotA/TolQ/ExbB proton channel domain-containing protein</fullName>
    </recommendedName>
</protein>
<keyword evidence="4" id="KW-1003">Cell membrane</keyword>
<evidence type="ECO:0000256" key="5">
    <source>
        <dbReference type="ARBA" id="ARBA00022692"/>
    </source>
</evidence>
<evidence type="ECO:0000259" key="10">
    <source>
        <dbReference type="Pfam" id="PF01618"/>
    </source>
</evidence>
<accession>A0A382L781</accession>
<keyword evidence="7 9" id="KW-1133">Transmembrane helix</keyword>
<dbReference type="InterPro" id="IPR002898">
    <property type="entry name" value="MotA_ExbB_proton_chnl"/>
</dbReference>
<keyword evidence="6" id="KW-0653">Protein transport</keyword>
<feature type="transmembrane region" description="Helical" evidence="9">
    <location>
        <begin position="144"/>
        <end position="171"/>
    </location>
</feature>
<evidence type="ECO:0000256" key="4">
    <source>
        <dbReference type="ARBA" id="ARBA00022475"/>
    </source>
</evidence>
<evidence type="ECO:0000256" key="9">
    <source>
        <dbReference type="SAM" id="Phobius"/>
    </source>
</evidence>
<dbReference type="GO" id="GO:0017038">
    <property type="term" value="P:protein import"/>
    <property type="evidence" value="ECO:0007669"/>
    <property type="project" value="TreeGrafter"/>
</dbReference>
<dbReference type="GO" id="GO:0005886">
    <property type="term" value="C:plasma membrane"/>
    <property type="evidence" value="ECO:0007669"/>
    <property type="project" value="UniProtKB-SubCell"/>
</dbReference>
<evidence type="ECO:0000256" key="1">
    <source>
        <dbReference type="ARBA" id="ARBA00004651"/>
    </source>
</evidence>
<dbReference type="Pfam" id="PF01618">
    <property type="entry name" value="MotA_ExbB"/>
    <property type="match status" value="1"/>
</dbReference>
<proteinExistence type="inferred from homology"/>
<keyword evidence="8 9" id="KW-0472">Membrane</keyword>
<keyword evidence="5 9" id="KW-0812">Transmembrane</keyword>
<feature type="transmembrane region" description="Helical" evidence="9">
    <location>
        <begin position="34"/>
        <end position="52"/>
    </location>
</feature>
<reference evidence="11" key="1">
    <citation type="submission" date="2018-05" db="EMBL/GenBank/DDBJ databases">
        <authorList>
            <person name="Lanie J.A."/>
            <person name="Ng W.-L."/>
            <person name="Kazmierczak K.M."/>
            <person name="Andrzejewski T.M."/>
            <person name="Davidsen T.M."/>
            <person name="Wayne K.J."/>
            <person name="Tettelin H."/>
            <person name="Glass J.I."/>
            <person name="Rusch D."/>
            <person name="Podicherti R."/>
            <person name="Tsui H.-C.T."/>
            <person name="Winkler M.E."/>
        </authorList>
    </citation>
    <scope>NUCLEOTIDE SEQUENCE</scope>
</reference>
<comment type="subcellular location">
    <subcellularLocation>
        <location evidence="1">Cell membrane</location>
        <topology evidence="1">Multi-pass membrane protein</topology>
    </subcellularLocation>
</comment>
<evidence type="ECO:0000256" key="8">
    <source>
        <dbReference type="ARBA" id="ARBA00023136"/>
    </source>
</evidence>
<evidence type="ECO:0000256" key="3">
    <source>
        <dbReference type="ARBA" id="ARBA00022448"/>
    </source>
</evidence>
<keyword evidence="3" id="KW-0813">Transport</keyword>
<dbReference type="PANTHER" id="PTHR30625">
    <property type="entry name" value="PROTEIN TOLQ"/>
    <property type="match status" value="1"/>
</dbReference>